<proteinExistence type="predicted"/>
<sequence length="322" mass="36904">MAMNETENDAMIAKILTDEYNFESASYNSDPRGSSKSYWKDSSVHFTNNYQQQIKDHTSSTSVHMNDCFYIINIYYLRMKIKNIHKTLNFESASYNSDPRGSSKSYWKDSSVHFTNNYQQKIKDHTSSTSNENQKYTQDFEVDSEIAYILQIEEIVAQENKISQKTLNYSDTQLEKTHTGMTKALQPTNESGMITRIIAMFTTIQTRYTECQEKNQTTIEKIQILSVQLSPLLLSFKRHGAVGISRAVVPSLAIGLITNVLQGNIKFDDAKNIILNMLQIWNESSVWYEFLEQLVYILLALTVPSFAQGAMGKIMEKVSSFK</sequence>
<organism evidence="1 2">
    <name type="scientific">Rotaria magnacalcarata</name>
    <dbReference type="NCBI Taxonomy" id="392030"/>
    <lineage>
        <taxon>Eukaryota</taxon>
        <taxon>Metazoa</taxon>
        <taxon>Spiralia</taxon>
        <taxon>Gnathifera</taxon>
        <taxon>Rotifera</taxon>
        <taxon>Eurotatoria</taxon>
        <taxon>Bdelloidea</taxon>
        <taxon>Philodinida</taxon>
        <taxon>Philodinidae</taxon>
        <taxon>Rotaria</taxon>
    </lineage>
</organism>
<evidence type="ECO:0000313" key="1">
    <source>
        <dbReference type="EMBL" id="CAF2117609.1"/>
    </source>
</evidence>
<dbReference type="AlphaFoldDB" id="A0A816URA8"/>
<reference evidence="1" key="1">
    <citation type="submission" date="2021-02" db="EMBL/GenBank/DDBJ databases">
        <authorList>
            <person name="Nowell W R."/>
        </authorList>
    </citation>
    <scope>NUCLEOTIDE SEQUENCE</scope>
</reference>
<evidence type="ECO:0000313" key="2">
    <source>
        <dbReference type="Proteomes" id="UP000663856"/>
    </source>
</evidence>
<dbReference type="EMBL" id="CAJNRF010010171">
    <property type="protein sequence ID" value="CAF2117609.1"/>
    <property type="molecule type" value="Genomic_DNA"/>
</dbReference>
<accession>A0A816URA8</accession>
<dbReference type="Proteomes" id="UP000663856">
    <property type="component" value="Unassembled WGS sequence"/>
</dbReference>
<gene>
    <name evidence="1" type="ORF">WKI299_LOCUS23616</name>
</gene>
<comment type="caution">
    <text evidence="1">The sequence shown here is derived from an EMBL/GenBank/DDBJ whole genome shotgun (WGS) entry which is preliminary data.</text>
</comment>
<protein>
    <submittedName>
        <fullName evidence="1">Uncharacterized protein</fullName>
    </submittedName>
</protein>
<name>A0A816URA8_9BILA</name>